<feature type="compositionally biased region" description="Acidic residues" evidence="1">
    <location>
        <begin position="34"/>
        <end position="43"/>
    </location>
</feature>
<accession>A0AA86Q465</accession>
<feature type="compositionally biased region" description="Polar residues" evidence="1">
    <location>
        <begin position="563"/>
        <end position="578"/>
    </location>
</feature>
<dbReference type="EMBL" id="CATOUU010000742">
    <property type="protein sequence ID" value="CAI9945289.1"/>
    <property type="molecule type" value="Genomic_DNA"/>
</dbReference>
<proteinExistence type="predicted"/>
<reference evidence="3 4" key="2">
    <citation type="submission" date="2024-07" db="EMBL/GenBank/DDBJ databases">
        <authorList>
            <person name="Akdeniz Z."/>
        </authorList>
    </citation>
    <scope>NUCLEOTIDE SEQUENCE [LARGE SCALE GENOMIC DNA]</scope>
</reference>
<comment type="caution">
    <text evidence="2">The sequence shown here is derived from an EMBL/GenBank/DDBJ whole genome shotgun (WGS) entry which is preliminary data.</text>
</comment>
<sequence length="679" mass="77838">MESESEEIILSSTDSEEQVQQHPEYLNEQRQYGEQEENQEEELSSMSSFQPDRQVGPEKDENKEEAEQIINAALGDADLQNNQQLASQQKSVKFYVLDCEEALKFMESSLNTKRENFMLGQQTITQTQFGYQLQFVANQNYIKLLIPLQESLSFKFENVVGITDNCEETMCKLEVYLNITRNKFCQKESITKLEGNINKLTLKILSQYVTKVQLFLNDLSKLHLNGEQNILEMISKLKPYQYENVKFRVYDCDETLISIESILQVPREKFIHGKSSIVSKKPGLTLQFFVEPEYANQVKPLQKSLSLKIEQIVVKADNGLETMKKLETHLNLKQDQFCGKVTIVKLKGNQEQLSINIDSKYKIATEQYFKNISQQKQQERKQIVKMVLNKHPDQPSVNFHVMNCEETLKSIEQVLGVPRLSFMCGKPSISSKKPYGFALSFYVNQKYLSQIQPLQKLLSIKKEQQSEQIVTKKKKPNNLKAKLEQTVKTVEAPTQQANNPCQTEQVVSDSSESFNIEMSDEEIEEQNNIQAQKEDSEIIEFNISDSDDSKSEQQEQKEPVDQLSKQPEQKSTSPSQQRVETKEVLTKENAPVISSNVITEPKQILSFPPLQNPATIVVQNVEQFITELEAVLGVERNQILTVTQDTALINGTHQIIVKINAENKQNVEQAIQAVIMKRK</sequence>
<feature type="region of interest" description="Disordered" evidence="1">
    <location>
        <begin position="490"/>
        <end position="512"/>
    </location>
</feature>
<keyword evidence="4" id="KW-1185">Reference proteome</keyword>
<feature type="compositionally biased region" description="Basic and acidic residues" evidence="1">
    <location>
        <begin position="547"/>
        <end position="560"/>
    </location>
</feature>
<organism evidence="2">
    <name type="scientific">Hexamita inflata</name>
    <dbReference type="NCBI Taxonomy" id="28002"/>
    <lineage>
        <taxon>Eukaryota</taxon>
        <taxon>Metamonada</taxon>
        <taxon>Diplomonadida</taxon>
        <taxon>Hexamitidae</taxon>
        <taxon>Hexamitinae</taxon>
        <taxon>Hexamita</taxon>
    </lineage>
</organism>
<protein>
    <submittedName>
        <fullName evidence="3">Hypothetical_protein</fullName>
    </submittedName>
</protein>
<feature type="region of interest" description="Disordered" evidence="1">
    <location>
        <begin position="544"/>
        <end position="583"/>
    </location>
</feature>
<gene>
    <name evidence="2" type="ORF">HINF_LOCUS32934</name>
    <name evidence="3" type="ORF">HINF_LOCUS47879</name>
</gene>
<evidence type="ECO:0000313" key="4">
    <source>
        <dbReference type="Proteomes" id="UP001642409"/>
    </source>
</evidence>
<feature type="region of interest" description="Disordered" evidence="1">
    <location>
        <begin position="1"/>
        <end position="64"/>
    </location>
</feature>
<dbReference type="Proteomes" id="UP001642409">
    <property type="component" value="Unassembled WGS sequence"/>
</dbReference>
<name>A0AA86Q465_9EUKA</name>
<evidence type="ECO:0000313" key="2">
    <source>
        <dbReference type="EMBL" id="CAI9945289.1"/>
    </source>
</evidence>
<dbReference type="EMBL" id="CAXDID020000217">
    <property type="protein sequence ID" value="CAL6057989.1"/>
    <property type="molecule type" value="Genomic_DNA"/>
</dbReference>
<reference evidence="2" key="1">
    <citation type="submission" date="2023-06" db="EMBL/GenBank/DDBJ databases">
        <authorList>
            <person name="Kurt Z."/>
        </authorList>
    </citation>
    <scope>NUCLEOTIDE SEQUENCE</scope>
</reference>
<dbReference type="AlphaFoldDB" id="A0AA86Q465"/>
<evidence type="ECO:0000313" key="3">
    <source>
        <dbReference type="EMBL" id="CAL6057989.1"/>
    </source>
</evidence>
<feature type="compositionally biased region" description="Basic and acidic residues" evidence="1">
    <location>
        <begin position="55"/>
        <end position="64"/>
    </location>
</feature>
<evidence type="ECO:0000256" key="1">
    <source>
        <dbReference type="SAM" id="MobiDB-lite"/>
    </source>
</evidence>